<evidence type="ECO:0000313" key="3">
    <source>
        <dbReference type="Proteomes" id="UP000799439"/>
    </source>
</evidence>
<dbReference type="EMBL" id="ML996083">
    <property type="protein sequence ID" value="KAF2155423.1"/>
    <property type="molecule type" value="Genomic_DNA"/>
</dbReference>
<name>A0A9P4J4S8_9PEZI</name>
<evidence type="ECO:0000313" key="2">
    <source>
        <dbReference type="EMBL" id="KAF2155423.1"/>
    </source>
</evidence>
<accession>A0A9P4J4S8</accession>
<dbReference type="AlphaFoldDB" id="A0A9P4J4S8"/>
<evidence type="ECO:0000256" key="1">
    <source>
        <dbReference type="SAM" id="MobiDB-lite"/>
    </source>
</evidence>
<sequence length="191" mass="21650">MYCDRGTDLCFLANSPTDTEISRDCPSFIRSQRRTHSETNVLGGGGVLEERKGRNPPQRGMTSQPPRLSVRAANPRHGTADEYDHTHHNEHEHALCLNLAYTAALYRRSLVVLVDSFKPSTSVVICLTPTFEKREQQHFGFGGWPLHPPPFQRLAGSFQMSVIEHRESCDMSSMLYRHRPPIQSPLDSSHR</sequence>
<gene>
    <name evidence="2" type="ORF">K461DRAFT_113200</name>
</gene>
<dbReference type="Proteomes" id="UP000799439">
    <property type="component" value="Unassembled WGS sequence"/>
</dbReference>
<reference evidence="2" key="1">
    <citation type="journal article" date="2020" name="Stud. Mycol.">
        <title>101 Dothideomycetes genomes: a test case for predicting lifestyles and emergence of pathogens.</title>
        <authorList>
            <person name="Haridas S."/>
            <person name="Albert R."/>
            <person name="Binder M."/>
            <person name="Bloem J."/>
            <person name="Labutti K."/>
            <person name="Salamov A."/>
            <person name="Andreopoulos B."/>
            <person name="Baker S."/>
            <person name="Barry K."/>
            <person name="Bills G."/>
            <person name="Bluhm B."/>
            <person name="Cannon C."/>
            <person name="Castanera R."/>
            <person name="Culley D."/>
            <person name="Daum C."/>
            <person name="Ezra D."/>
            <person name="Gonzalez J."/>
            <person name="Henrissat B."/>
            <person name="Kuo A."/>
            <person name="Liang C."/>
            <person name="Lipzen A."/>
            <person name="Lutzoni F."/>
            <person name="Magnuson J."/>
            <person name="Mondo S."/>
            <person name="Nolan M."/>
            <person name="Ohm R."/>
            <person name="Pangilinan J."/>
            <person name="Park H.-J."/>
            <person name="Ramirez L."/>
            <person name="Alfaro M."/>
            <person name="Sun H."/>
            <person name="Tritt A."/>
            <person name="Yoshinaga Y."/>
            <person name="Zwiers L.-H."/>
            <person name="Turgeon B."/>
            <person name="Goodwin S."/>
            <person name="Spatafora J."/>
            <person name="Crous P."/>
            <person name="Grigoriev I."/>
        </authorList>
    </citation>
    <scope>NUCLEOTIDE SEQUENCE</scope>
    <source>
        <strain evidence="2">CBS 260.36</strain>
    </source>
</reference>
<organism evidence="2 3">
    <name type="scientific">Myriangium duriaei CBS 260.36</name>
    <dbReference type="NCBI Taxonomy" id="1168546"/>
    <lineage>
        <taxon>Eukaryota</taxon>
        <taxon>Fungi</taxon>
        <taxon>Dikarya</taxon>
        <taxon>Ascomycota</taxon>
        <taxon>Pezizomycotina</taxon>
        <taxon>Dothideomycetes</taxon>
        <taxon>Dothideomycetidae</taxon>
        <taxon>Myriangiales</taxon>
        <taxon>Myriangiaceae</taxon>
        <taxon>Myriangium</taxon>
    </lineage>
</organism>
<protein>
    <submittedName>
        <fullName evidence="2">Uncharacterized protein</fullName>
    </submittedName>
</protein>
<proteinExistence type="predicted"/>
<keyword evidence="3" id="KW-1185">Reference proteome</keyword>
<comment type="caution">
    <text evidence="2">The sequence shown here is derived from an EMBL/GenBank/DDBJ whole genome shotgun (WGS) entry which is preliminary data.</text>
</comment>
<feature type="region of interest" description="Disordered" evidence="1">
    <location>
        <begin position="34"/>
        <end position="70"/>
    </location>
</feature>